<dbReference type="Gene3D" id="3.40.190.10">
    <property type="entry name" value="Periplasmic binding protein-like II"/>
    <property type="match status" value="1"/>
</dbReference>
<feature type="signal peptide" evidence="4">
    <location>
        <begin position="1"/>
        <end position="26"/>
    </location>
</feature>
<dbReference type="Gene3D" id="3.10.105.10">
    <property type="entry name" value="Dipeptide-binding Protein, Domain 3"/>
    <property type="match status" value="1"/>
</dbReference>
<dbReference type="SUPFAM" id="SSF53850">
    <property type="entry name" value="Periplasmic binding protein-like II"/>
    <property type="match status" value="1"/>
</dbReference>
<dbReference type="Proteomes" id="UP000298642">
    <property type="component" value="Chromosome"/>
</dbReference>
<dbReference type="CDD" id="cd08512">
    <property type="entry name" value="PBP2_NikA_DppA_OppA_like_7"/>
    <property type="match status" value="1"/>
</dbReference>
<accession>A0A4D7AP37</accession>
<proteinExistence type="inferred from homology"/>
<dbReference type="EMBL" id="CP034413">
    <property type="protein sequence ID" value="QCI59321.1"/>
    <property type="molecule type" value="Genomic_DNA"/>
</dbReference>
<evidence type="ECO:0000256" key="3">
    <source>
        <dbReference type="ARBA" id="ARBA00022729"/>
    </source>
</evidence>
<dbReference type="GO" id="GO:0043190">
    <property type="term" value="C:ATP-binding cassette (ABC) transporter complex"/>
    <property type="evidence" value="ECO:0007669"/>
    <property type="project" value="InterPro"/>
</dbReference>
<dbReference type="GO" id="GO:0015833">
    <property type="term" value="P:peptide transport"/>
    <property type="evidence" value="ECO:0007669"/>
    <property type="project" value="TreeGrafter"/>
</dbReference>
<keyword evidence="3 4" id="KW-0732">Signal</keyword>
<evidence type="ECO:0000256" key="1">
    <source>
        <dbReference type="ARBA" id="ARBA00004193"/>
    </source>
</evidence>
<dbReference type="GO" id="GO:0042597">
    <property type="term" value="C:periplasmic space"/>
    <property type="evidence" value="ECO:0007669"/>
    <property type="project" value="UniProtKB-ARBA"/>
</dbReference>
<reference evidence="7" key="1">
    <citation type="submission" date="2018-12" db="EMBL/GenBank/DDBJ databases">
        <title>Dusodibacter welbiota gen. nov., sp. nov., isolated from human faeces and emended description of the Oscillibacter genus.</title>
        <authorList>
            <person name="Le Roy T."/>
            <person name="Van der Smissen P."/>
            <person name="Delzenne N."/>
            <person name="Muccioli G."/>
            <person name="Collet J.F."/>
            <person name="Cani P.D."/>
        </authorList>
    </citation>
    <scope>NUCLEOTIDE SEQUENCE [LARGE SCALE GENOMIC DNA]</scope>
    <source>
        <strain evidence="7">J115</strain>
    </source>
</reference>
<evidence type="ECO:0000259" key="5">
    <source>
        <dbReference type="Pfam" id="PF00496"/>
    </source>
</evidence>
<comment type="subcellular location">
    <subcellularLocation>
        <location evidence="1">Cell membrane</location>
        <topology evidence="1">Lipid-anchor</topology>
    </subcellularLocation>
</comment>
<dbReference type="InterPro" id="IPR030678">
    <property type="entry name" value="Peptide/Ni-bd"/>
</dbReference>
<evidence type="ECO:0000313" key="7">
    <source>
        <dbReference type="Proteomes" id="UP000298642"/>
    </source>
</evidence>
<protein>
    <submittedName>
        <fullName evidence="6">ABC transporter substrate-binding protein</fullName>
    </submittedName>
</protein>
<dbReference type="Gene3D" id="3.90.76.10">
    <property type="entry name" value="Dipeptide-binding Protein, Domain 1"/>
    <property type="match status" value="1"/>
</dbReference>
<evidence type="ECO:0000313" key="6">
    <source>
        <dbReference type="EMBL" id="QCI59321.1"/>
    </source>
</evidence>
<dbReference type="InterPro" id="IPR039424">
    <property type="entry name" value="SBP_5"/>
</dbReference>
<dbReference type="InterPro" id="IPR023765">
    <property type="entry name" value="SBP_5_CS"/>
</dbReference>
<dbReference type="AlphaFoldDB" id="A0A4D7AP37"/>
<keyword evidence="7" id="KW-1185">Reference proteome</keyword>
<evidence type="ECO:0000256" key="2">
    <source>
        <dbReference type="ARBA" id="ARBA00005695"/>
    </source>
</evidence>
<comment type="similarity">
    <text evidence="2">Belongs to the bacterial solute-binding protein 5 family.</text>
</comment>
<dbReference type="PIRSF" id="PIRSF002741">
    <property type="entry name" value="MppA"/>
    <property type="match status" value="1"/>
</dbReference>
<dbReference type="PANTHER" id="PTHR30290">
    <property type="entry name" value="PERIPLASMIC BINDING COMPONENT OF ABC TRANSPORTER"/>
    <property type="match status" value="1"/>
</dbReference>
<dbReference type="RefSeq" id="WP_119311759.1">
    <property type="nucleotide sequence ID" value="NZ_CP034413.3"/>
</dbReference>
<dbReference type="Pfam" id="PF00496">
    <property type="entry name" value="SBP_bac_5"/>
    <property type="match status" value="1"/>
</dbReference>
<feature type="chain" id="PRO_5038686597" evidence="4">
    <location>
        <begin position="27"/>
        <end position="550"/>
    </location>
</feature>
<dbReference type="InterPro" id="IPR000914">
    <property type="entry name" value="SBP_5_dom"/>
</dbReference>
<evidence type="ECO:0000256" key="4">
    <source>
        <dbReference type="SAM" id="SignalP"/>
    </source>
</evidence>
<dbReference type="KEGG" id="obj:EIO64_08845"/>
<gene>
    <name evidence="6" type="ORF">EIO64_08845</name>
</gene>
<dbReference type="PROSITE" id="PS51257">
    <property type="entry name" value="PROKAR_LIPOPROTEIN"/>
    <property type="match status" value="1"/>
</dbReference>
<organism evidence="6 7">
    <name type="scientific">Dysosmobacter welbionis</name>
    <dbReference type="NCBI Taxonomy" id="2093857"/>
    <lineage>
        <taxon>Bacteria</taxon>
        <taxon>Bacillati</taxon>
        <taxon>Bacillota</taxon>
        <taxon>Clostridia</taxon>
        <taxon>Eubacteriales</taxon>
        <taxon>Oscillospiraceae</taxon>
        <taxon>Dysosmobacter</taxon>
    </lineage>
</organism>
<dbReference type="GO" id="GO:1904680">
    <property type="term" value="F:peptide transmembrane transporter activity"/>
    <property type="evidence" value="ECO:0007669"/>
    <property type="project" value="TreeGrafter"/>
</dbReference>
<dbReference type="PROSITE" id="PS01040">
    <property type="entry name" value="SBP_BACTERIAL_5"/>
    <property type="match status" value="1"/>
</dbReference>
<feature type="domain" description="Solute-binding protein family 5" evidence="5">
    <location>
        <begin position="80"/>
        <end position="451"/>
    </location>
</feature>
<name>A0A4D7AP37_9FIRM</name>
<dbReference type="GeneID" id="89523534"/>
<sequence length="550" mass="61123">MKRILALVLALLSCVGLLSGCGGDTAGDPADAQTGDGTRPSIIRFSADSTPKIDPAVITDLVGSVCVENLYDNLTYPDETPNLATDWEASPDGLEYTFHLKEGVKFHSGNDLTASDVVFSFNRFKTIGQGFAYLFDTVEECVADDDYTVRFVLAEPLGSFMGIIWHLYILDEETVMANIVDDGTYGEYGDYAMAWLLDNDAGSGPYTATEMVHSDYFLASRFPDWHMGWEGRENAPEQFQAIYLTEPSTQQTMMANQELEISSPWFAPENYEALDEIEGVELAFTTWACTQYIFFNTQAAPTDDLNYRKALSCLLDYESFLGPVFYGAERSVGPVSSAINGHNDSCTTYNYDIEQAKEYLAQSRYADTYQDIELECFLLDSAPALEKMMLSLQANCAQVGITMNIRKGPWLTYQEQISNPDSAPNVSTCNITPSVNDAASVMRTLFGSATQGTFENPTWVSTPELDERLDTAVTILDTDERNAAAMELQDYVMAELCASAPVADMANPYAYQSTYIDWPVADYYNETGELKYYALGMDMYMPDISIYTDR</sequence>